<evidence type="ECO:0000313" key="1">
    <source>
        <dbReference type="EMBL" id="PKA55764.1"/>
    </source>
</evidence>
<protein>
    <submittedName>
        <fullName evidence="1">Uncharacterized protein</fullName>
    </submittedName>
</protein>
<evidence type="ECO:0000313" key="2">
    <source>
        <dbReference type="Proteomes" id="UP000236161"/>
    </source>
</evidence>
<sequence length="119" mass="12920">MTILKKIVMRGYRSTQASPRTSILDSFMGVNPASPPPALAEDMYCLIASTPNNVLAHGTVVNLVASIAHTLSMGEGIYTVLVNHIINESVRLIFPVDDRITIGEALEIYYSLAYFACSS</sequence>
<proteinExistence type="predicted"/>
<accession>A0A2I0AJM4</accession>
<dbReference type="AlphaFoldDB" id="A0A2I0AJM4"/>
<dbReference type="EMBL" id="KZ451978">
    <property type="protein sequence ID" value="PKA55764.1"/>
    <property type="molecule type" value="Genomic_DNA"/>
</dbReference>
<organism evidence="1 2">
    <name type="scientific">Apostasia shenzhenica</name>
    <dbReference type="NCBI Taxonomy" id="1088818"/>
    <lineage>
        <taxon>Eukaryota</taxon>
        <taxon>Viridiplantae</taxon>
        <taxon>Streptophyta</taxon>
        <taxon>Embryophyta</taxon>
        <taxon>Tracheophyta</taxon>
        <taxon>Spermatophyta</taxon>
        <taxon>Magnoliopsida</taxon>
        <taxon>Liliopsida</taxon>
        <taxon>Asparagales</taxon>
        <taxon>Orchidaceae</taxon>
        <taxon>Apostasioideae</taxon>
        <taxon>Apostasia</taxon>
    </lineage>
</organism>
<reference evidence="1 2" key="1">
    <citation type="journal article" date="2017" name="Nature">
        <title>The Apostasia genome and the evolution of orchids.</title>
        <authorList>
            <person name="Zhang G.Q."/>
            <person name="Liu K.W."/>
            <person name="Li Z."/>
            <person name="Lohaus R."/>
            <person name="Hsiao Y.Y."/>
            <person name="Niu S.C."/>
            <person name="Wang J.Y."/>
            <person name="Lin Y.C."/>
            <person name="Xu Q."/>
            <person name="Chen L.J."/>
            <person name="Yoshida K."/>
            <person name="Fujiwara S."/>
            <person name="Wang Z.W."/>
            <person name="Zhang Y.Q."/>
            <person name="Mitsuda N."/>
            <person name="Wang M."/>
            <person name="Liu G.H."/>
            <person name="Pecoraro L."/>
            <person name="Huang H.X."/>
            <person name="Xiao X.J."/>
            <person name="Lin M."/>
            <person name="Wu X.Y."/>
            <person name="Wu W.L."/>
            <person name="Chen Y.Y."/>
            <person name="Chang S.B."/>
            <person name="Sakamoto S."/>
            <person name="Ohme-Takagi M."/>
            <person name="Yagi M."/>
            <person name="Zeng S.J."/>
            <person name="Shen C.Y."/>
            <person name="Yeh C.M."/>
            <person name="Luo Y.B."/>
            <person name="Tsai W.C."/>
            <person name="Van de Peer Y."/>
            <person name="Liu Z.J."/>
        </authorList>
    </citation>
    <scope>NUCLEOTIDE SEQUENCE [LARGE SCALE GENOMIC DNA]</scope>
    <source>
        <strain evidence="2">cv. Shenzhen</strain>
        <tissue evidence="1">Stem</tissue>
    </source>
</reference>
<name>A0A2I0AJM4_9ASPA</name>
<dbReference type="Proteomes" id="UP000236161">
    <property type="component" value="Unassembled WGS sequence"/>
</dbReference>
<gene>
    <name evidence="1" type="ORF">AXF42_Ash012056</name>
</gene>
<keyword evidence="2" id="KW-1185">Reference proteome</keyword>